<organism evidence="1 2">
    <name type="scientific">Amphibalanus amphitrite</name>
    <name type="common">Striped barnacle</name>
    <name type="synonym">Balanus amphitrite</name>
    <dbReference type="NCBI Taxonomy" id="1232801"/>
    <lineage>
        <taxon>Eukaryota</taxon>
        <taxon>Metazoa</taxon>
        <taxon>Ecdysozoa</taxon>
        <taxon>Arthropoda</taxon>
        <taxon>Crustacea</taxon>
        <taxon>Multicrustacea</taxon>
        <taxon>Cirripedia</taxon>
        <taxon>Thoracica</taxon>
        <taxon>Thoracicalcarea</taxon>
        <taxon>Balanomorpha</taxon>
        <taxon>Balanoidea</taxon>
        <taxon>Balanidae</taxon>
        <taxon>Amphibalaninae</taxon>
        <taxon>Amphibalanus</taxon>
    </lineage>
</organism>
<proteinExistence type="predicted"/>
<comment type="caution">
    <text evidence="1">The sequence shown here is derived from an EMBL/GenBank/DDBJ whole genome shotgun (WGS) entry which is preliminary data.</text>
</comment>
<keyword evidence="2" id="KW-1185">Reference proteome</keyword>
<evidence type="ECO:0000313" key="2">
    <source>
        <dbReference type="Proteomes" id="UP000440578"/>
    </source>
</evidence>
<gene>
    <name evidence="1" type="ORF">FJT64_004254</name>
</gene>
<sequence>MTPSRTLNCRPGYRITPGFRCDRGSLGGGVACAVRSQLQPFRLPDPPGSEMLLLRLAAVSVTVAVCYRPPDDDVSLVRLTEAISGLSGPNGREGRKGHPAIR</sequence>
<dbReference type="AlphaFoldDB" id="A0A6A4VQA5"/>
<dbReference type="EMBL" id="VIIS01001435">
    <property type="protein sequence ID" value="KAF0298387.1"/>
    <property type="molecule type" value="Genomic_DNA"/>
</dbReference>
<protein>
    <submittedName>
        <fullName evidence="1">Uncharacterized protein</fullName>
    </submittedName>
</protein>
<dbReference type="Proteomes" id="UP000440578">
    <property type="component" value="Unassembled WGS sequence"/>
</dbReference>
<evidence type="ECO:0000313" key="1">
    <source>
        <dbReference type="EMBL" id="KAF0298387.1"/>
    </source>
</evidence>
<name>A0A6A4VQA5_AMPAM</name>
<dbReference type="OrthoDB" id="6382096at2759"/>
<reference evidence="1 2" key="1">
    <citation type="submission" date="2019-07" db="EMBL/GenBank/DDBJ databases">
        <title>Draft genome assembly of a fouling barnacle, Amphibalanus amphitrite (Darwin, 1854): The first reference genome for Thecostraca.</title>
        <authorList>
            <person name="Kim W."/>
        </authorList>
    </citation>
    <scope>NUCLEOTIDE SEQUENCE [LARGE SCALE GENOMIC DNA]</scope>
    <source>
        <strain evidence="1">SNU_AA5</strain>
        <tissue evidence="1">Soma without cirri and trophi</tissue>
    </source>
</reference>
<accession>A0A6A4VQA5</accession>